<dbReference type="RefSeq" id="WP_278430496.1">
    <property type="nucleotide sequence ID" value="NZ_DPSM01000007.1"/>
</dbReference>
<dbReference type="EMBL" id="DPSM01000007">
    <property type="protein sequence ID" value="HCJ99040.1"/>
    <property type="molecule type" value="Genomic_DNA"/>
</dbReference>
<proteinExistence type="predicted"/>
<keyword evidence="5 6" id="KW-0472">Membrane</keyword>
<dbReference type="AlphaFoldDB" id="A0A9C7V542"/>
<evidence type="ECO:0000259" key="7">
    <source>
        <dbReference type="PROSITE" id="PS50850"/>
    </source>
</evidence>
<feature type="transmembrane region" description="Helical" evidence="6">
    <location>
        <begin position="206"/>
        <end position="228"/>
    </location>
</feature>
<dbReference type="PANTHER" id="PTHR43124:SF10">
    <property type="entry name" value="PURINE EFFLUX PUMP PBUE"/>
    <property type="match status" value="1"/>
</dbReference>
<protein>
    <submittedName>
        <fullName evidence="8">MFS transporter</fullName>
    </submittedName>
</protein>
<evidence type="ECO:0000313" key="9">
    <source>
        <dbReference type="Proteomes" id="UP000262210"/>
    </source>
</evidence>
<evidence type="ECO:0000256" key="4">
    <source>
        <dbReference type="ARBA" id="ARBA00022989"/>
    </source>
</evidence>
<accession>A0A9C7V542</accession>
<feature type="transmembrane region" description="Helical" evidence="6">
    <location>
        <begin position="272"/>
        <end position="290"/>
    </location>
</feature>
<reference evidence="8 9" key="1">
    <citation type="journal article" date="2018" name="Nat. Biotechnol.">
        <title>A standardized bacterial taxonomy based on genome phylogeny substantially revises the tree of life.</title>
        <authorList>
            <person name="Parks D.H."/>
            <person name="Chuvochina M."/>
            <person name="Waite D.W."/>
            <person name="Rinke C."/>
            <person name="Skarshewski A."/>
            <person name="Chaumeil P.A."/>
            <person name="Hugenholtz P."/>
        </authorList>
    </citation>
    <scope>NUCLEOTIDE SEQUENCE [LARGE SCALE GENOMIC DNA]</scope>
    <source>
        <strain evidence="8">UBA11264</strain>
    </source>
</reference>
<evidence type="ECO:0000256" key="1">
    <source>
        <dbReference type="ARBA" id="ARBA00004651"/>
    </source>
</evidence>
<evidence type="ECO:0000256" key="2">
    <source>
        <dbReference type="ARBA" id="ARBA00022475"/>
    </source>
</evidence>
<name>A0A9C7V542_9GAMM</name>
<organism evidence="8 9">
    <name type="scientific">Serratia grimesii</name>
    <dbReference type="NCBI Taxonomy" id="82995"/>
    <lineage>
        <taxon>Bacteria</taxon>
        <taxon>Pseudomonadati</taxon>
        <taxon>Pseudomonadota</taxon>
        <taxon>Gammaproteobacteria</taxon>
        <taxon>Enterobacterales</taxon>
        <taxon>Yersiniaceae</taxon>
        <taxon>Serratia</taxon>
    </lineage>
</organism>
<dbReference type="PROSITE" id="PS50850">
    <property type="entry name" value="MFS"/>
    <property type="match status" value="1"/>
</dbReference>
<dbReference type="Proteomes" id="UP000262210">
    <property type="component" value="Unassembled WGS sequence"/>
</dbReference>
<comment type="subcellular location">
    <subcellularLocation>
        <location evidence="1">Cell membrane</location>
        <topology evidence="1">Multi-pass membrane protein</topology>
    </subcellularLocation>
</comment>
<feature type="transmembrane region" description="Helical" evidence="6">
    <location>
        <begin position="165"/>
        <end position="185"/>
    </location>
</feature>
<dbReference type="SUPFAM" id="SSF103473">
    <property type="entry name" value="MFS general substrate transporter"/>
    <property type="match status" value="1"/>
</dbReference>
<comment type="caution">
    <text evidence="8">The sequence shown here is derived from an EMBL/GenBank/DDBJ whole genome shotgun (WGS) entry which is preliminary data.</text>
</comment>
<evidence type="ECO:0000256" key="3">
    <source>
        <dbReference type="ARBA" id="ARBA00022692"/>
    </source>
</evidence>
<feature type="transmembrane region" description="Helical" evidence="6">
    <location>
        <begin position="240"/>
        <end position="260"/>
    </location>
</feature>
<feature type="transmembrane region" description="Helical" evidence="6">
    <location>
        <begin position="296"/>
        <end position="315"/>
    </location>
</feature>
<evidence type="ECO:0000256" key="5">
    <source>
        <dbReference type="ARBA" id="ARBA00023136"/>
    </source>
</evidence>
<feature type="transmembrane region" description="Helical" evidence="6">
    <location>
        <begin position="327"/>
        <end position="348"/>
    </location>
</feature>
<dbReference type="GO" id="GO:0022857">
    <property type="term" value="F:transmembrane transporter activity"/>
    <property type="evidence" value="ECO:0007669"/>
    <property type="project" value="InterPro"/>
</dbReference>
<keyword evidence="2" id="KW-1003">Cell membrane</keyword>
<feature type="transmembrane region" description="Helical" evidence="6">
    <location>
        <begin position="49"/>
        <end position="69"/>
    </location>
</feature>
<dbReference type="Pfam" id="PF07690">
    <property type="entry name" value="MFS_1"/>
    <property type="match status" value="1"/>
</dbReference>
<feature type="transmembrane region" description="Helical" evidence="6">
    <location>
        <begin position="75"/>
        <end position="94"/>
    </location>
</feature>
<sequence>MTDYNGHFLTLCLMATGTFAIGTDAFIVAGILHQISETFAVSPAQAGQLISVFSLAYMMFAPLTAWLLGNVNRKYILQLALGLFIAGNLVCASADNFLQMSAGRVLAALGAACYTPQAAATAAGLVAKKHSGLAISIVYGGMTLAIALGIPFGTFLAKLSGWREIFLLIALLGAFSLLGLSRVLNTIAAPGKHTLKERLAPLRQKTVLTTLLITFFAVCSEHIVYSYVSILLQNTQFGPGAILPIALLVFGIGAIIGNVVSGLLTDIFGSKFVLLFSISVQTGSLFLLTFYITSPWWVLTIFLVWGITGWMYLVPIQHHLLSLSKHVGALTVSLNSSVLYAGIAAGSMLGGLTLYTLPVYYLPLFSLPLGAIALLLTWVCFQKEKTATPLSDK</sequence>
<dbReference type="GO" id="GO:0005886">
    <property type="term" value="C:plasma membrane"/>
    <property type="evidence" value="ECO:0007669"/>
    <property type="project" value="UniProtKB-SubCell"/>
</dbReference>
<keyword evidence="4 6" id="KW-1133">Transmembrane helix</keyword>
<dbReference type="InterPro" id="IPR050189">
    <property type="entry name" value="MFS_Efflux_Transporters"/>
</dbReference>
<evidence type="ECO:0000256" key="6">
    <source>
        <dbReference type="SAM" id="Phobius"/>
    </source>
</evidence>
<dbReference type="InterPro" id="IPR020846">
    <property type="entry name" value="MFS_dom"/>
</dbReference>
<gene>
    <name evidence="8" type="ORF">DHV72_03320</name>
</gene>
<feature type="transmembrane region" description="Helical" evidence="6">
    <location>
        <begin position="133"/>
        <end position="153"/>
    </location>
</feature>
<feature type="domain" description="Major facilitator superfamily (MFS) profile" evidence="7">
    <location>
        <begin position="10"/>
        <end position="385"/>
    </location>
</feature>
<keyword evidence="3 6" id="KW-0812">Transmembrane</keyword>
<dbReference type="InterPro" id="IPR036259">
    <property type="entry name" value="MFS_trans_sf"/>
</dbReference>
<evidence type="ECO:0000313" key="8">
    <source>
        <dbReference type="EMBL" id="HCJ99040.1"/>
    </source>
</evidence>
<feature type="transmembrane region" description="Helical" evidence="6">
    <location>
        <begin position="6"/>
        <end position="28"/>
    </location>
</feature>
<dbReference type="CDD" id="cd17324">
    <property type="entry name" value="MFS_NepI_like"/>
    <property type="match status" value="1"/>
</dbReference>
<dbReference type="PANTHER" id="PTHR43124">
    <property type="entry name" value="PURINE EFFLUX PUMP PBUE"/>
    <property type="match status" value="1"/>
</dbReference>
<feature type="transmembrane region" description="Helical" evidence="6">
    <location>
        <begin position="360"/>
        <end position="381"/>
    </location>
</feature>
<dbReference type="InterPro" id="IPR011701">
    <property type="entry name" value="MFS"/>
</dbReference>
<dbReference type="Gene3D" id="1.20.1250.20">
    <property type="entry name" value="MFS general substrate transporter like domains"/>
    <property type="match status" value="2"/>
</dbReference>